<dbReference type="AlphaFoldDB" id="A0A821WLF1"/>
<comment type="caution">
    <text evidence="2">The sequence shown here is derived from an EMBL/GenBank/DDBJ whole genome shotgun (WGS) entry which is preliminary data.</text>
</comment>
<feature type="region of interest" description="Disordered" evidence="1">
    <location>
        <begin position="1"/>
        <end position="22"/>
    </location>
</feature>
<name>A0A821WLF1_9BILA</name>
<protein>
    <submittedName>
        <fullName evidence="2">Uncharacterized protein</fullName>
    </submittedName>
</protein>
<organism evidence="2 4">
    <name type="scientific">Rotaria socialis</name>
    <dbReference type="NCBI Taxonomy" id="392032"/>
    <lineage>
        <taxon>Eukaryota</taxon>
        <taxon>Metazoa</taxon>
        <taxon>Spiralia</taxon>
        <taxon>Gnathifera</taxon>
        <taxon>Rotifera</taxon>
        <taxon>Eurotatoria</taxon>
        <taxon>Bdelloidea</taxon>
        <taxon>Philodinida</taxon>
        <taxon>Philodinidae</taxon>
        <taxon>Rotaria</taxon>
    </lineage>
</organism>
<evidence type="ECO:0000313" key="4">
    <source>
        <dbReference type="Proteomes" id="UP000663873"/>
    </source>
</evidence>
<evidence type="ECO:0000313" key="2">
    <source>
        <dbReference type="EMBL" id="CAF4924528.1"/>
    </source>
</evidence>
<sequence>MADKLNSDEATIEKPTSTTRSP</sequence>
<dbReference type="EMBL" id="CAJOBP010085584">
    <property type="protein sequence ID" value="CAF4929429.1"/>
    <property type="molecule type" value="Genomic_DNA"/>
</dbReference>
<proteinExistence type="predicted"/>
<accession>A0A821WLF1</accession>
<dbReference type="Proteomes" id="UP000663873">
    <property type="component" value="Unassembled WGS sequence"/>
</dbReference>
<keyword evidence="4" id="KW-1185">Reference proteome</keyword>
<evidence type="ECO:0000313" key="3">
    <source>
        <dbReference type="EMBL" id="CAF4929429.1"/>
    </source>
</evidence>
<feature type="non-terminal residue" evidence="2">
    <location>
        <position position="1"/>
    </location>
</feature>
<gene>
    <name evidence="2" type="ORF">UJA718_LOCUS46585</name>
    <name evidence="3" type="ORF">UJA718_LOCUS46797</name>
</gene>
<dbReference type="EMBL" id="CAJOBP010084015">
    <property type="protein sequence ID" value="CAF4924528.1"/>
    <property type="molecule type" value="Genomic_DNA"/>
</dbReference>
<evidence type="ECO:0000256" key="1">
    <source>
        <dbReference type="SAM" id="MobiDB-lite"/>
    </source>
</evidence>
<reference evidence="2" key="1">
    <citation type="submission" date="2021-02" db="EMBL/GenBank/DDBJ databases">
        <authorList>
            <person name="Nowell W R."/>
        </authorList>
    </citation>
    <scope>NUCLEOTIDE SEQUENCE</scope>
</reference>